<comment type="similarity">
    <text evidence="2">Belongs to the bacterial solute-binding protein 1 family.</text>
</comment>
<evidence type="ECO:0000313" key="6">
    <source>
        <dbReference type="Proteomes" id="UP000032336"/>
    </source>
</evidence>
<dbReference type="RefSeq" id="WP_052566082.1">
    <property type="nucleotide sequence ID" value="NZ_JQKF01000012.1"/>
</dbReference>
<protein>
    <submittedName>
        <fullName evidence="5">Multiple sugar-binding protein</fullName>
    </submittedName>
</protein>
<evidence type="ECO:0000256" key="4">
    <source>
        <dbReference type="ARBA" id="ARBA00022729"/>
    </source>
</evidence>
<keyword evidence="6" id="KW-1185">Reference proteome</keyword>
<dbReference type="InterPro" id="IPR050490">
    <property type="entry name" value="Bact_solute-bd_prot1"/>
</dbReference>
<evidence type="ECO:0000256" key="1">
    <source>
        <dbReference type="ARBA" id="ARBA00004196"/>
    </source>
</evidence>
<gene>
    <name evidence="5" type="primary">msmE</name>
    <name evidence="5" type="ORF">FEAC_17510</name>
</gene>
<name>A0A0D8FU92_9ACTN</name>
<dbReference type="CDD" id="cd14748">
    <property type="entry name" value="PBP2_UgpB"/>
    <property type="match status" value="1"/>
</dbReference>
<dbReference type="InterPro" id="IPR006059">
    <property type="entry name" value="SBP"/>
</dbReference>
<evidence type="ECO:0000256" key="2">
    <source>
        <dbReference type="ARBA" id="ARBA00008520"/>
    </source>
</evidence>
<dbReference type="Pfam" id="PF01547">
    <property type="entry name" value="SBP_bac_1"/>
    <property type="match status" value="1"/>
</dbReference>
<comment type="subcellular location">
    <subcellularLocation>
        <location evidence="1">Cell envelope</location>
    </subcellularLocation>
</comment>
<accession>A0A0D8FU92</accession>
<dbReference type="GeneID" id="78372904"/>
<dbReference type="EMBL" id="JXUW01000015">
    <property type="protein sequence ID" value="KJE76524.1"/>
    <property type="molecule type" value="Genomic_DNA"/>
</dbReference>
<evidence type="ECO:0000256" key="3">
    <source>
        <dbReference type="ARBA" id="ARBA00022448"/>
    </source>
</evidence>
<dbReference type="Proteomes" id="UP000032336">
    <property type="component" value="Unassembled WGS sequence"/>
</dbReference>
<dbReference type="SUPFAM" id="SSF53850">
    <property type="entry name" value="Periplasmic binding protein-like II"/>
    <property type="match status" value="1"/>
</dbReference>
<proteinExistence type="inferred from homology"/>
<organism evidence="5 6">
    <name type="scientific">Ferrimicrobium acidiphilum DSM 19497</name>
    <dbReference type="NCBI Taxonomy" id="1121877"/>
    <lineage>
        <taxon>Bacteria</taxon>
        <taxon>Bacillati</taxon>
        <taxon>Actinomycetota</taxon>
        <taxon>Acidimicrobiia</taxon>
        <taxon>Acidimicrobiales</taxon>
        <taxon>Acidimicrobiaceae</taxon>
        <taxon>Ferrimicrobium</taxon>
    </lineage>
</organism>
<sequence length="389" mass="42106">MTITLSGWTSSPVEAQLLQKDLSGFSKLYPNIHVNYRPISGSGSNYESVLRTRFVAGNAPDVIYVNNGGESSTFMADHVLVPLNSYIKASHFSIGDFYPSSLALFKKGGNIYGIPKDQSPLALFYNTAMFKKAGIKSPPTTWAQLAADAKILTNPSQHVYGLINSVQEPRWAEFLYQSGGGVMNSTMSKFTLTSPASVKGFQFFVNLYRHGYATVPTSVGASWGGQAFGMGKAAMVLSGDWLVPFLNQTYPKIHFNTAVLPSGPVNNISLTFPVAYAITKDSKHPGASWKLISYLTSQSGMTRWMNLGLALPTRKSLVSLPYYKSHPVTAGLLEQLPHTIAWTFPPGFVQYSSTTMVDQATLAIEGKESAAQALANMQKAGQAILSSQG</sequence>
<dbReference type="GO" id="GO:0030313">
    <property type="term" value="C:cell envelope"/>
    <property type="evidence" value="ECO:0007669"/>
    <property type="project" value="UniProtKB-SubCell"/>
</dbReference>
<dbReference type="eggNOG" id="COG1653">
    <property type="taxonomic scope" value="Bacteria"/>
</dbReference>
<dbReference type="PANTHER" id="PTHR43649:SF31">
    <property type="entry name" value="SN-GLYCEROL-3-PHOSPHATE-BINDING PERIPLASMIC PROTEIN UGPB"/>
    <property type="match status" value="1"/>
</dbReference>
<keyword evidence="4" id="KW-0732">Signal</keyword>
<reference evidence="5 6" key="1">
    <citation type="submission" date="2015-01" db="EMBL/GenBank/DDBJ databases">
        <title>Draft genome of the acidophilic iron oxidizer Ferrimicrobium acidiphilum strain T23.</title>
        <authorList>
            <person name="Poehlein A."/>
            <person name="Eisen S."/>
            <person name="Schloemann M."/>
            <person name="Johnson B.D."/>
            <person name="Daniel R."/>
            <person name="Muehling M."/>
        </authorList>
    </citation>
    <scope>NUCLEOTIDE SEQUENCE [LARGE SCALE GENOMIC DNA]</scope>
    <source>
        <strain evidence="5 6">T23</strain>
    </source>
</reference>
<dbReference type="STRING" id="1121877.FEAC_17510"/>
<dbReference type="Gene3D" id="3.40.190.10">
    <property type="entry name" value="Periplasmic binding protein-like II"/>
    <property type="match status" value="1"/>
</dbReference>
<comment type="caution">
    <text evidence="5">The sequence shown here is derived from an EMBL/GenBank/DDBJ whole genome shotgun (WGS) entry which is preliminary data.</text>
</comment>
<keyword evidence="3" id="KW-0813">Transport</keyword>
<dbReference type="PANTHER" id="PTHR43649">
    <property type="entry name" value="ARABINOSE-BINDING PROTEIN-RELATED"/>
    <property type="match status" value="1"/>
</dbReference>
<dbReference type="AlphaFoldDB" id="A0A0D8FU92"/>
<evidence type="ECO:0000313" key="5">
    <source>
        <dbReference type="EMBL" id="KJE76524.1"/>
    </source>
</evidence>